<dbReference type="InterPro" id="IPR027383">
    <property type="entry name" value="Znf_put"/>
</dbReference>
<dbReference type="Gene3D" id="1.10.10.1320">
    <property type="entry name" value="Anti-sigma factor, zinc-finger domain"/>
    <property type="match status" value="1"/>
</dbReference>
<name>A0A6J6D072_9ZZZZ</name>
<sequence length="90" mass="9624">MPDCNETLRELDAFLDSELSEETHVAIRAHLEGCPDCLQAFDFHAELKIVVAQKCKSDEMPAGLLDKLRQCFGDPDGADGADDSGSAAAG</sequence>
<dbReference type="AlphaFoldDB" id="A0A6J6D072"/>
<protein>
    <submittedName>
        <fullName evidence="2">Unannotated protein</fullName>
    </submittedName>
</protein>
<accession>A0A6J6D072</accession>
<proteinExistence type="predicted"/>
<reference evidence="2" key="1">
    <citation type="submission" date="2020-05" db="EMBL/GenBank/DDBJ databases">
        <authorList>
            <person name="Chiriac C."/>
            <person name="Salcher M."/>
            <person name="Ghai R."/>
            <person name="Kavagutti S V."/>
        </authorList>
    </citation>
    <scope>NUCLEOTIDE SEQUENCE</scope>
</reference>
<dbReference type="Pfam" id="PF13490">
    <property type="entry name" value="zf-HC2"/>
    <property type="match status" value="1"/>
</dbReference>
<evidence type="ECO:0000313" key="2">
    <source>
        <dbReference type="EMBL" id="CAB4557162.1"/>
    </source>
</evidence>
<feature type="domain" description="Putative zinc-finger" evidence="1">
    <location>
        <begin position="4"/>
        <end position="37"/>
    </location>
</feature>
<dbReference type="EMBL" id="CAEZSR010000045">
    <property type="protein sequence ID" value="CAB4557162.1"/>
    <property type="molecule type" value="Genomic_DNA"/>
</dbReference>
<evidence type="ECO:0000259" key="1">
    <source>
        <dbReference type="Pfam" id="PF13490"/>
    </source>
</evidence>
<dbReference type="InterPro" id="IPR041916">
    <property type="entry name" value="Anti_sigma_zinc_sf"/>
</dbReference>
<gene>
    <name evidence="2" type="ORF">UFOPK1493_01487</name>
</gene>
<organism evidence="2">
    <name type="scientific">freshwater metagenome</name>
    <dbReference type="NCBI Taxonomy" id="449393"/>
    <lineage>
        <taxon>unclassified sequences</taxon>
        <taxon>metagenomes</taxon>
        <taxon>ecological metagenomes</taxon>
    </lineage>
</organism>